<keyword evidence="2" id="KW-0472">Membrane</keyword>
<dbReference type="RefSeq" id="WP_247956491.1">
    <property type="nucleotide sequence ID" value="NZ_CP078077.1"/>
</dbReference>
<keyword evidence="4" id="KW-1185">Reference proteome</keyword>
<feature type="compositionally biased region" description="Basic and acidic residues" evidence="1">
    <location>
        <begin position="166"/>
        <end position="186"/>
    </location>
</feature>
<accession>A0ABY4IKC6</accession>
<evidence type="ECO:0000256" key="1">
    <source>
        <dbReference type="SAM" id="MobiDB-lite"/>
    </source>
</evidence>
<dbReference type="EMBL" id="CP078077">
    <property type="protein sequence ID" value="UPL13049.1"/>
    <property type="molecule type" value="Genomic_DNA"/>
</dbReference>
<organism evidence="3 4">
    <name type="scientific">Microbacterium galbinum</name>
    <dbReference type="NCBI Taxonomy" id="2851646"/>
    <lineage>
        <taxon>Bacteria</taxon>
        <taxon>Bacillati</taxon>
        <taxon>Actinomycetota</taxon>
        <taxon>Actinomycetes</taxon>
        <taxon>Micrococcales</taxon>
        <taxon>Microbacteriaceae</taxon>
        <taxon>Microbacterium</taxon>
    </lineage>
</organism>
<evidence type="ECO:0000256" key="2">
    <source>
        <dbReference type="SAM" id="Phobius"/>
    </source>
</evidence>
<feature type="region of interest" description="Disordered" evidence="1">
    <location>
        <begin position="153"/>
        <end position="186"/>
    </location>
</feature>
<name>A0ABY4IKC6_9MICO</name>
<proteinExistence type="predicted"/>
<reference evidence="3 4" key="1">
    <citation type="submission" date="2021-06" db="EMBL/GenBank/DDBJ databases">
        <title>Genome-based taxonomic framework of Microbacterium strains isolated from marine environment, the description of four new species and reclassification of four preexisting species.</title>
        <authorList>
            <person name="Lee S.D."/>
            <person name="Kim S.-M."/>
            <person name="Byeon Y.-S."/>
            <person name="Yang H.L."/>
            <person name="Kim I.S."/>
        </authorList>
    </citation>
    <scope>NUCLEOTIDE SEQUENCE [LARGE SCALE GENOMIC DNA]</scope>
    <source>
        <strain evidence="3 4">SSW1-36</strain>
    </source>
</reference>
<dbReference type="Proteomes" id="UP000831963">
    <property type="component" value="Chromosome"/>
</dbReference>
<keyword evidence="2" id="KW-1133">Transmembrane helix</keyword>
<feature type="transmembrane region" description="Helical" evidence="2">
    <location>
        <begin position="6"/>
        <end position="25"/>
    </location>
</feature>
<evidence type="ECO:0000313" key="3">
    <source>
        <dbReference type="EMBL" id="UPL13049.1"/>
    </source>
</evidence>
<evidence type="ECO:0000313" key="4">
    <source>
        <dbReference type="Proteomes" id="UP000831963"/>
    </source>
</evidence>
<protein>
    <submittedName>
        <fullName evidence="3">Uncharacterized protein</fullName>
    </submittedName>
</protein>
<sequence>MDWFTVIGVVASVLAAIGVGVQLAWSWRTRPTVELQAQPARQALGREMLYARNVGSSPARGVVAKGFNCEVGSVTPATGHLDSGEMMSLVIEDATDDAWVLFIWHHPNGHSTEQTWFPVRAGTAMEEEHRVQTMLSWWKRRAMRRSRRMIAAPGASLRASLPRSPRKLERLNRRASRQAERLQSRS</sequence>
<gene>
    <name evidence="3" type="ORF">KV396_00430</name>
</gene>
<keyword evidence="2" id="KW-0812">Transmembrane</keyword>